<dbReference type="PANTHER" id="PTHR42951:SF4">
    <property type="entry name" value="ACYL-COENZYME A THIOESTERASE MBLAC2"/>
    <property type="match status" value="1"/>
</dbReference>
<dbReference type="InterPro" id="IPR001279">
    <property type="entry name" value="Metallo-B-lactamas"/>
</dbReference>
<organism evidence="2 3">
    <name type="scientific">Methanoregula formicica (strain DSM 22288 / NBRC 105244 / SMSP)</name>
    <dbReference type="NCBI Taxonomy" id="593750"/>
    <lineage>
        <taxon>Archaea</taxon>
        <taxon>Methanobacteriati</taxon>
        <taxon>Methanobacteriota</taxon>
        <taxon>Stenosarchaea group</taxon>
        <taxon>Methanomicrobia</taxon>
        <taxon>Methanomicrobiales</taxon>
        <taxon>Methanoregulaceae</taxon>
        <taxon>Methanoregula</taxon>
    </lineage>
</organism>
<dbReference type="InterPro" id="IPR036866">
    <property type="entry name" value="RibonucZ/Hydroxyglut_hydro"/>
</dbReference>
<gene>
    <name evidence="2" type="ordered locus">Metfor_2257</name>
</gene>
<dbReference type="GeneID" id="25397831"/>
<name>L0HEW8_METFS</name>
<dbReference type="RefSeq" id="WP_015286225.1">
    <property type="nucleotide sequence ID" value="NC_019943.1"/>
</dbReference>
<dbReference type="SUPFAM" id="SSF56281">
    <property type="entry name" value="Metallo-hydrolase/oxidoreductase"/>
    <property type="match status" value="1"/>
</dbReference>
<dbReference type="AlphaFoldDB" id="L0HEW8"/>
<dbReference type="GO" id="GO:0016787">
    <property type="term" value="F:hydrolase activity"/>
    <property type="evidence" value="ECO:0007669"/>
    <property type="project" value="UniProtKB-KW"/>
</dbReference>
<proteinExistence type="predicted"/>
<reference evidence="2 3" key="2">
    <citation type="journal article" date="2014" name="Genome Announc.">
        <title>Complete Genome Sequence of Methanoregula formicica SMSPT, a Mesophilic Hydrogenotrophic Methanogen Isolated from a Methanogenic Upflow Anaerobic Sludge Blanket Reactor.</title>
        <authorList>
            <person name="Yamamoto K."/>
            <person name="Tamaki H."/>
            <person name="Cadillo-Quiroz H."/>
            <person name="Imachi H."/>
            <person name="Kyrpides N."/>
            <person name="Woyke T."/>
            <person name="Goodwin L."/>
            <person name="Zinder S.H."/>
            <person name="Kamagata Y."/>
            <person name="Liu W.T."/>
        </authorList>
    </citation>
    <scope>NUCLEOTIDE SEQUENCE [LARGE SCALE GENOMIC DNA]</scope>
    <source>
        <strain evidence="3">DSM 22288 / NBRC 105244 / SMSP</strain>
    </source>
</reference>
<dbReference type="STRING" id="593750.Metfor_2257"/>
<accession>L0HEW8</accession>
<dbReference type="CDD" id="cd06262">
    <property type="entry name" value="metallo-hydrolase-like_MBL-fold"/>
    <property type="match status" value="1"/>
</dbReference>
<dbReference type="KEGG" id="mfo:Metfor_2257"/>
<dbReference type="Proteomes" id="UP000010824">
    <property type="component" value="Chromosome"/>
</dbReference>
<dbReference type="Gene3D" id="3.60.15.10">
    <property type="entry name" value="Ribonuclease Z/Hydroxyacylglutathione hydrolase-like"/>
    <property type="match status" value="1"/>
</dbReference>
<keyword evidence="3" id="KW-1185">Reference proteome</keyword>
<keyword evidence="2" id="KW-0378">Hydrolase</keyword>
<dbReference type="InParanoid" id="L0HEW8"/>
<dbReference type="PANTHER" id="PTHR42951">
    <property type="entry name" value="METALLO-BETA-LACTAMASE DOMAIN-CONTAINING"/>
    <property type="match status" value="1"/>
</dbReference>
<evidence type="ECO:0000313" key="3">
    <source>
        <dbReference type="Proteomes" id="UP000010824"/>
    </source>
</evidence>
<dbReference type="SMART" id="SM00849">
    <property type="entry name" value="Lactamase_B"/>
    <property type="match status" value="1"/>
</dbReference>
<evidence type="ECO:0000259" key="1">
    <source>
        <dbReference type="SMART" id="SM00849"/>
    </source>
</evidence>
<dbReference type="EMBL" id="CP003167">
    <property type="protein sequence ID" value="AGB03262.1"/>
    <property type="molecule type" value="Genomic_DNA"/>
</dbReference>
<sequence length="582" mass="62522">MPAGNDQLVSLEWQPLPGAGGATIFPLIRKIDTVSSNSYLIQTPDAIILIDPGGLPVQAEQLMQVVTECRAEKERPFFILLTHAHVDHFIAIQNTPALAVAGAAVLMVQEEGAACLERGDAAMTQAAMFNTTIVPIKAGFQLVTSDRREHPGEPVELCFSNGALATVTAFPAGATSMSLNRETIVFGPDSPPLEVFHTPGHSRDSICIHMGELLFIGDLLFAANPGIAGLVGWSQEDLIRSLDGIGPLLETKEISLLCPGHGRLIPVADAQKMLALVKRDAATLADIAEFNPDRAAEIATYAEDIMEQVNQLFTVMAGRLYYVSYVLDELEESGTAEELGTLINGDDIDELLDAFRTFSEEHHKKKGVSVHLALKAGQVIGKLQRTFRTDELAHIIDPGIVRRTERLLADYITIFRGFTPPREVTVVDLSSLIGALVGGLTIPPLSSDAVFSSADDEKAFARVLLSNIGTRPLLEEVNVGIDNAPDPLFVTIDRENFTDLLTYILEDLVGKGSPAIRIAICDSGSYATVAISGTTPSSSAGCESRKTDRFLAGLCERAGASLAVSHGEDTRNTYTIQANRVV</sequence>
<dbReference type="HOGENOM" id="CLU_473817_0_0_2"/>
<reference evidence="3" key="1">
    <citation type="submission" date="2011-12" db="EMBL/GenBank/DDBJ databases">
        <title>Complete sequence of Methanoregula formicicum SMSP.</title>
        <authorList>
            <person name="Lucas S."/>
            <person name="Han J."/>
            <person name="Lapidus A."/>
            <person name="Cheng J.-F."/>
            <person name="Goodwin L."/>
            <person name="Pitluck S."/>
            <person name="Peters L."/>
            <person name="Ovchinnikova G."/>
            <person name="Teshima H."/>
            <person name="Detter J.C."/>
            <person name="Han C."/>
            <person name="Tapia R."/>
            <person name="Land M."/>
            <person name="Hauser L."/>
            <person name="Kyrpides N."/>
            <person name="Ivanova N."/>
            <person name="Pagani I."/>
            <person name="Imachi H."/>
            <person name="Tamaki H."/>
            <person name="Sekiguchi Y."/>
            <person name="Kamagata Y."/>
            <person name="Cadillo-Quiroz H."/>
            <person name="Zinder S."/>
            <person name="Liu W.-T."/>
            <person name="Woyke T."/>
        </authorList>
    </citation>
    <scope>NUCLEOTIDE SEQUENCE [LARGE SCALE GENOMIC DNA]</scope>
    <source>
        <strain evidence="3">DSM 22288 / NBRC 105244 / SMSP</strain>
    </source>
</reference>
<dbReference type="Pfam" id="PF00753">
    <property type="entry name" value="Lactamase_B"/>
    <property type="match status" value="1"/>
</dbReference>
<dbReference type="eggNOG" id="arCOG00504">
    <property type="taxonomic scope" value="Archaea"/>
</dbReference>
<dbReference type="OrthoDB" id="197151at2157"/>
<evidence type="ECO:0000313" key="2">
    <source>
        <dbReference type="EMBL" id="AGB03262.1"/>
    </source>
</evidence>
<dbReference type="InterPro" id="IPR050855">
    <property type="entry name" value="NDM-1-like"/>
</dbReference>
<feature type="domain" description="Metallo-beta-lactamase" evidence="1">
    <location>
        <begin position="35"/>
        <end position="261"/>
    </location>
</feature>
<protein>
    <submittedName>
        <fullName evidence="2">Zn-dependent hydrolase, glyoxylase</fullName>
    </submittedName>
</protein>